<dbReference type="AlphaFoldDB" id="A0A8S4A2H3"/>
<sequence length="187" mass="21058">MSPKTWNGQLFCIFYAVIGIPMFATVLVGTGERLQIPIKKVHKGRPWLKNNASRDEKLKSIVLLSVGTCLLVFIPSLVFDVTQNWSYLESVYYTVITLTTVGFGDLVPGYFEKPAETQTKKENVYRVILGLWILLGLSWGALILSEIGSLLQSEITSAANQTQQKLSDLEHIVRKKAKETRDKIVRK</sequence>
<dbReference type="PANTHER" id="PTHR11003:SF345">
    <property type="entry name" value="TWIK FAMILY OF POTASSIUM CHANNELS PROTEIN 18"/>
    <property type="match status" value="1"/>
</dbReference>
<dbReference type="Proteomes" id="UP000678393">
    <property type="component" value="Unassembled WGS sequence"/>
</dbReference>
<dbReference type="InterPro" id="IPR003280">
    <property type="entry name" value="2pore_dom_K_chnl"/>
</dbReference>
<keyword evidence="5" id="KW-0406">Ion transport</keyword>
<keyword evidence="3 8" id="KW-0812">Transmembrane</keyword>
<evidence type="ECO:0000256" key="3">
    <source>
        <dbReference type="ARBA" id="ARBA00022692"/>
    </source>
</evidence>
<keyword evidence="7" id="KW-0407">Ion channel</keyword>
<keyword evidence="4 8" id="KW-1133">Transmembrane helix</keyword>
<evidence type="ECO:0000313" key="10">
    <source>
        <dbReference type="EMBL" id="CAG5134542.1"/>
    </source>
</evidence>
<gene>
    <name evidence="10" type="ORF">CUNI_LOCUS20100</name>
</gene>
<feature type="transmembrane region" description="Helical" evidence="8">
    <location>
        <begin position="91"/>
        <end position="111"/>
    </location>
</feature>
<accession>A0A8S4A2H3</accession>
<evidence type="ECO:0000256" key="2">
    <source>
        <dbReference type="ARBA" id="ARBA00022448"/>
    </source>
</evidence>
<dbReference type="EMBL" id="CAJHNH020007323">
    <property type="protein sequence ID" value="CAG5134542.1"/>
    <property type="molecule type" value="Genomic_DNA"/>
</dbReference>
<keyword evidence="2" id="KW-0813">Transport</keyword>
<dbReference type="GO" id="GO:0015271">
    <property type="term" value="F:outward rectifier potassium channel activity"/>
    <property type="evidence" value="ECO:0007669"/>
    <property type="project" value="TreeGrafter"/>
</dbReference>
<organism evidence="10 11">
    <name type="scientific">Candidula unifasciata</name>
    <dbReference type="NCBI Taxonomy" id="100452"/>
    <lineage>
        <taxon>Eukaryota</taxon>
        <taxon>Metazoa</taxon>
        <taxon>Spiralia</taxon>
        <taxon>Lophotrochozoa</taxon>
        <taxon>Mollusca</taxon>
        <taxon>Gastropoda</taxon>
        <taxon>Heterobranchia</taxon>
        <taxon>Euthyneura</taxon>
        <taxon>Panpulmonata</taxon>
        <taxon>Eupulmonata</taxon>
        <taxon>Stylommatophora</taxon>
        <taxon>Helicina</taxon>
        <taxon>Helicoidea</taxon>
        <taxon>Geomitridae</taxon>
        <taxon>Candidula</taxon>
    </lineage>
</organism>
<evidence type="ECO:0000256" key="4">
    <source>
        <dbReference type="ARBA" id="ARBA00022989"/>
    </source>
</evidence>
<proteinExistence type="predicted"/>
<feature type="transmembrane region" description="Helical" evidence="8">
    <location>
        <begin position="6"/>
        <end position="30"/>
    </location>
</feature>
<evidence type="ECO:0000313" key="11">
    <source>
        <dbReference type="Proteomes" id="UP000678393"/>
    </source>
</evidence>
<dbReference type="GO" id="GO:0022841">
    <property type="term" value="F:potassium ion leak channel activity"/>
    <property type="evidence" value="ECO:0007669"/>
    <property type="project" value="TreeGrafter"/>
</dbReference>
<evidence type="ECO:0000256" key="1">
    <source>
        <dbReference type="ARBA" id="ARBA00004141"/>
    </source>
</evidence>
<dbReference type="InterPro" id="IPR013099">
    <property type="entry name" value="K_chnl_dom"/>
</dbReference>
<feature type="transmembrane region" description="Helical" evidence="8">
    <location>
        <begin position="61"/>
        <end position="79"/>
    </location>
</feature>
<protein>
    <recommendedName>
        <fullName evidence="9">Potassium channel domain-containing protein</fullName>
    </recommendedName>
</protein>
<evidence type="ECO:0000256" key="5">
    <source>
        <dbReference type="ARBA" id="ARBA00023065"/>
    </source>
</evidence>
<dbReference type="PANTHER" id="PTHR11003">
    <property type="entry name" value="POTASSIUM CHANNEL, SUBFAMILY K"/>
    <property type="match status" value="1"/>
</dbReference>
<dbReference type="Pfam" id="PF07885">
    <property type="entry name" value="Ion_trans_2"/>
    <property type="match status" value="1"/>
</dbReference>
<evidence type="ECO:0000256" key="8">
    <source>
        <dbReference type="SAM" id="Phobius"/>
    </source>
</evidence>
<feature type="transmembrane region" description="Helical" evidence="8">
    <location>
        <begin position="123"/>
        <end position="144"/>
    </location>
</feature>
<evidence type="ECO:0000256" key="7">
    <source>
        <dbReference type="ARBA" id="ARBA00023303"/>
    </source>
</evidence>
<keyword evidence="11" id="KW-1185">Reference proteome</keyword>
<feature type="non-terminal residue" evidence="10">
    <location>
        <position position="187"/>
    </location>
</feature>
<comment type="subcellular location">
    <subcellularLocation>
        <location evidence="1">Membrane</location>
        <topology evidence="1">Multi-pass membrane protein</topology>
    </subcellularLocation>
</comment>
<dbReference type="OrthoDB" id="297496at2759"/>
<keyword evidence="6 8" id="KW-0472">Membrane</keyword>
<evidence type="ECO:0000259" key="9">
    <source>
        <dbReference type="Pfam" id="PF07885"/>
    </source>
</evidence>
<dbReference type="Gene3D" id="1.10.287.70">
    <property type="match status" value="1"/>
</dbReference>
<dbReference type="GO" id="GO:0005886">
    <property type="term" value="C:plasma membrane"/>
    <property type="evidence" value="ECO:0007669"/>
    <property type="project" value="TreeGrafter"/>
</dbReference>
<dbReference type="SUPFAM" id="SSF81324">
    <property type="entry name" value="Voltage-gated potassium channels"/>
    <property type="match status" value="1"/>
</dbReference>
<feature type="domain" description="Potassium channel" evidence="9">
    <location>
        <begin position="69"/>
        <end position="152"/>
    </location>
</feature>
<name>A0A8S4A2H3_9EUPU</name>
<evidence type="ECO:0000256" key="6">
    <source>
        <dbReference type="ARBA" id="ARBA00023136"/>
    </source>
</evidence>
<dbReference type="GO" id="GO:0030322">
    <property type="term" value="P:stabilization of membrane potential"/>
    <property type="evidence" value="ECO:0007669"/>
    <property type="project" value="TreeGrafter"/>
</dbReference>
<comment type="caution">
    <text evidence="10">The sequence shown here is derived from an EMBL/GenBank/DDBJ whole genome shotgun (WGS) entry which is preliminary data.</text>
</comment>
<reference evidence="10" key="1">
    <citation type="submission" date="2021-04" db="EMBL/GenBank/DDBJ databases">
        <authorList>
            <consortium name="Molecular Ecology Group"/>
        </authorList>
    </citation>
    <scope>NUCLEOTIDE SEQUENCE</scope>
</reference>